<keyword evidence="4" id="KW-0325">Glycoprotein</keyword>
<proteinExistence type="inferred from homology"/>
<keyword evidence="3" id="KW-0378">Hydrolase</keyword>
<evidence type="ECO:0000313" key="6">
    <source>
        <dbReference type="EMBL" id="OAY76880.1"/>
    </source>
</evidence>
<comment type="caution">
    <text evidence="6">The sequence shown here is derived from an EMBL/GenBank/DDBJ whole genome shotgun (WGS) entry which is preliminary data.</text>
</comment>
<dbReference type="STRING" id="4615.A0A199VJF6"/>
<dbReference type="CDD" id="cd01837">
    <property type="entry name" value="SGNH_plant_lipase_like"/>
    <property type="match status" value="2"/>
</dbReference>
<dbReference type="SUPFAM" id="SSF52266">
    <property type="entry name" value="SGNH hydrolase"/>
    <property type="match status" value="2"/>
</dbReference>
<reference evidence="6 7" key="1">
    <citation type="journal article" date="2016" name="DNA Res.">
        <title>The draft genome of MD-2 pineapple using hybrid error correction of long reads.</title>
        <authorList>
            <person name="Redwan R.M."/>
            <person name="Saidin A."/>
            <person name="Kumar S.V."/>
        </authorList>
    </citation>
    <scope>NUCLEOTIDE SEQUENCE [LARGE SCALE GENOMIC DNA]</scope>
    <source>
        <strain evidence="7">cv. MD2</strain>
        <tissue evidence="6">Leaf</tissue>
    </source>
</reference>
<gene>
    <name evidence="6" type="ORF">ACMD2_22603</name>
</gene>
<dbReference type="PANTHER" id="PTHR22835:SF681">
    <property type="entry name" value="OS01G0216300 PROTEIN"/>
    <property type="match status" value="1"/>
</dbReference>
<organism evidence="6 7">
    <name type="scientific">Ananas comosus</name>
    <name type="common">Pineapple</name>
    <name type="synonym">Ananas ananas</name>
    <dbReference type="NCBI Taxonomy" id="4615"/>
    <lineage>
        <taxon>Eukaryota</taxon>
        <taxon>Viridiplantae</taxon>
        <taxon>Streptophyta</taxon>
        <taxon>Embryophyta</taxon>
        <taxon>Tracheophyta</taxon>
        <taxon>Spermatophyta</taxon>
        <taxon>Magnoliopsida</taxon>
        <taxon>Liliopsida</taxon>
        <taxon>Poales</taxon>
        <taxon>Bromeliaceae</taxon>
        <taxon>Bromelioideae</taxon>
        <taxon>Ananas</taxon>
    </lineage>
</organism>
<evidence type="ECO:0000256" key="1">
    <source>
        <dbReference type="ARBA" id="ARBA00008668"/>
    </source>
</evidence>
<dbReference type="InterPro" id="IPR001087">
    <property type="entry name" value="GDSL"/>
</dbReference>
<keyword evidence="2 5" id="KW-0732">Signal</keyword>
<dbReference type="AlphaFoldDB" id="A0A199VJF6"/>
<dbReference type="GO" id="GO:0016788">
    <property type="term" value="F:hydrolase activity, acting on ester bonds"/>
    <property type="evidence" value="ECO:0007669"/>
    <property type="project" value="InterPro"/>
</dbReference>
<dbReference type="PANTHER" id="PTHR22835">
    <property type="entry name" value="ZINC FINGER FYVE DOMAIN CONTAINING PROTEIN"/>
    <property type="match status" value="1"/>
</dbReference>
<evidence type="ECO:0000313" key="7">
    <source>
        <dbReference type="Proteomes" id="UP000092600"/>
    </source>
</evidence>
<dbReference type="InterPro" id="IPR036514">
    <property type="entry name" value="SGNH_hydro_sf"/>
</dbReference>
<evidence type="ECO:0000256" key="5">
    <source>
        <dbReference type="SAM" id="SignalP"/>
    </source>
</evidence>
<name>A0A199VJF6_ANACO</name>
<comment type="similarity">
    <text evidence="1">Belongs to the 'GDSL' lipolytic enzyme family.</text>
</comment>
<accession>A0A199VJF6</accession>
<evidence type="ECO:0000256" key="4">
    <source>
        <dbReference type="ARBA" id="ARBA00023180"/>
    </source>
</evidence>
<feature type="signal peptide" evidence="5">
    <location>
        <begin position="1"/>
        <end position="20"/>
    </location>
</feature>
<dbReference type="Pfam" id="PF00657">
    <property type="entry name" value="Lipase_GDSL"/>
    <property type="match status" value="2"/>
</dbReference>
<dbReference type="EMBL" id="LSRQ01001669">
    <property type="protein sequence ID" value="OAY76880.1"/>
    <property type="molecule type" value="Genomic_DNA"/>
</dbReference>
<dbReference type="Gene3D" id="3.40.50.1110">
    <property type="entry name" value="SGNH hydrolase"/>
    <property type="match status" value="2"/>
</dbReference>
<protein>
    <submittedName>
        <fullName evidence="6">GDSL esterase/lipase</fullName>
    </submittedName>
</protein>
<feature type="chain" id="PRO_5008508342" evidence="5">
    <location>
        <begin position="21"/>
        <end position="704"/>
    </location>
</feature>
<sequence length="704" mass="76882">MKLLALSVLVLLFCFCFSFSSPLPLRRYGSIFSFGDSYTDTGNLVILSPESPAGHVPYGKTFFGHPNGRCSDGRLVIDFIAEALGLPLIPPYFGHDKSFRKGANFAVGGATTLDLSFFQSRGILSSNASPLNISLDTQLGWFQQLKPTLCNSTKDCRNYFGKSLFVIGEFGINDYQLGLFATRNLDEVRSYVPQVIKAISTASERLIDEGAQHIVVASNPPTGCNLAILAAFQSANGDDYDRRTGCLKKFDDLARYHNELLRQAVAELGRKYPSTKIIYADYYSPVKRLAHSPKHFGFSNGALRACCGGGGPYNVSEPCGSPDSSSCNDPSTYVNWDGVHLTEAAYSHIATGWLNGSDAEPFGDSLADTGNLLLSGALPFPSIGHLPYGITFFRHPTGRCSDGRLIVDFIAEAFGLPMLPPYLARGTDFRHGANFAVGGATALDPEFLQEIGVGELLWTNNSLSAQLRWFEELLPLLCNTTKDCRDYFSASLFLVGEIGGNDYNYGFSVGKSMEEVRSYVPNVIGSIATATERLINNGAIHLMVPGNLPFGCSSVYLTLFGSVRKADYDRRNGCLKKFNSFAKYHNALLRRALARLQRKYQRARIIYADYYGAAIPFSHAPKHFGEITFKRFTHGALTSCCGGGGPYNFNPAARCGHQGSSVCSDPSSYANWDGVHLTEAAYRSIATNLLQGPYTHPPLMKQNS</sequence>
<evidence type="ECO:0000256" key="3">
    <source>
        <dbReference type="ARBA" id="ARBA00022801"/>
    </source>
</evidence>
<dbReference type="InterPro" id="IPR035669">
    <property type="entry name" value="SGNH_plant_lipase-like"/>
</dbReference>
<dbReference type="Proteomes" id="UP000092600">
    <property type="component" value="Unassembled WGS sequence"/>
</dbReference>
<evidence type="ECO:0000256" key="2">
    <source>
        <dbReference type="ARBA" id="ARBA00022729"/>
    </source>
</evidence>